<dbReference type="RefSeq" id="WP_142714868.1">
    <property type="nucleotide sequence ID" value="NZ_FXTH01000010.1"/>
</dbReference>
<dbReference type="Gene3D" id="2.60.120.1440">
    <property type="match status" value="1"/>
</dbReference>
<organism evidence="4 5">
    <name type="scientific">Fodinibius sediminis</name>
    <dbReference type="NCBI Taxonomy" id="1214077"/>
    <lineage>
        <taxon>Bacteria</taxon>
        <taxon>Pseudomonadati</taxon>
        <taxon>Balneolota</taxon>
        <taxon>Balneolia</taxon>
        <taxon>Balneolales</taxon>
        <taxon>Balneolaceae</taxon>
        <taxon>Fodinibius</taxon>
    </lineage>
</organism>
<dbReference type="GO" id="GO:0016989">
    <property type="term" value="F:sigma factor antagonist activity"/>
    <property type="evidence" value="ECO:0007669"/>
    <property type="project" value="TreeGrafter"/>
</dbReference>
<evidence type="ECO:0000259" key="3">
    <source>
        <dbReference type="Pfam" id="PF16344"/>
    </source>
</evidence>
<keyword evidence="5" id="KW-1185">Reference proteome</keyword>
<dbReference type="AlphaFoldDB" id="A0A521DI55"/>
<feature type="transmembrane region" description="Helical" evidence="1">
    <location>
        <begin position="109"/>
        <end position="131"/>
    </location>
</feature>
<dbReference type="Gene3D" id="3.55.50.30">
    <property type="match status" value="1"/>
</dbReference>
<dbReference type="InterPro" id="IPR006860">
    <property type="entry name" value="FecR"/>
</dbReference>
<proteinExistence type="predicted"/>
<protein>
    <submittedName>
        <fullName evidence="4">FecR family protein</fullName>
    </submittedName>
</protein>
<feature type="domain" description="Protein FecR C-terminal" evidence="3">
    <location>
        <begin position="299"/>
        <end position="364"/>
    </location>
</feature>
<accession>A0A521DI55</accession>
<evidence type="ECO:0000256" key="1">
    <source>
        <dbReference type="SAM" id="Phobius"/>
    </source>
</evidence>
<dbReference type="OrthoDB" id="643763at2"/>
<feature type="domain" description="FecR protein" evidence="2">
    <location>
        <begin position="146"/>
        <end position="240"/>
    </location>
</feature>
<keyword evidence="1" id="KW-0812">Transmembrane</keyword>
<evidence type="ECO:0000313" key="5">
    <source>
        <dbReference type="Proteomes" id="UP000317593"/>
    </source>
</evidence>
<name>A0A521DI55_9BACT</name>
<reference evidence="4 5" key="1">
    <citation type="submission" date="2017-05" db="EMBL/GenBank/DDBJ databases">
        <authorList>
            <person name="Varghese N."/>
            <person name="Submissions S."/>
        </authorList>
    </citation>
    <scope>NUCLEOTIDE SEQUENCE [LARGE SCALE GENOMIC DNA]</scope>
    <source>
        <strain evidence="4 5">DSM 21194</strain>
    </source>
</reference>
<evidence type="ECO:0000259" key="2">
    <source>
        <dbReference type="Pfam" id="PF04773"/>
    </source>
</evidence>
<keyword evidence="1" id="KW-0472">Membrane</keyword>
<dbReference type="Proteomes" id="UP000317593">
    <property type="component" value="Unassembled WGS sequence"/>
</dbReference>
<dbReference type="InterPro" id="IPR032508">
    <property type="entry name" value="FecR_C"/>
</dbReference>
<dbReference type="PANTHER" id="PTHR30273:SF2">
    <property type="entry name" value="PROTEIN FECR"/>
    <property type="match status" value="1"/>
</dbReference>
<dbReference type="EMBL" id="FXTH01000010">
    <property type="protein sequence ID" value="SMO71318.1"/>
    <property type="molecule type" value="Genomic_DNA"/>
</dbReference>
<evidence type="ECO:0000313" key="4">
    <source>
        <dbReference type="EMBL" id="SMO71318.1"/>
    </source>
</evidence>
<dbReference type="Pfam" id="PF04773">
    <property type="entry name" value="FecR"/>
    <property type="match status" value="1"/>
</dbReference>
<keyword evidence="1" id="KW-1133">Transmembrane helix</keyword>
<dbReference type="InterPro" id="IPR012373">
    <property type="entry name" value="Ferrdict_sens_TM"/>
</dbReference>
<dbReference type="PIRSF" id="PIRSF018266">
    <property type="entry name" value="FecR"/>
    <property type="match status" value="1"/>
</dbReference>
<sequence>MDQPVSREEIIRVITGDCSWRDRERVAEWIKEDRGNKEKFEKLQETWRIAGRLDLWQNEDQAWAKLSERISRPSHLKIHRLDNTGRAEEQPTGSLDTLYPRKKHAYLPWVFRAAAAFLLLFGILYAAHYYAPEEKGNEPPASAMEEVEVGRGQRLNLTLGDGTRVVLNSGSMLRYPPQFREAIREVELEGEAYFDVARNESEPFIVHTAKASVRVLGTEFNISAYSEKVDVEVVVAEGRVAVTAEPNSGDKDTVSLTSSRNEVVVRKGEYTAVREGALPTTPVRAASMEYHLGWVDGNLIFEATPLREVIRRLELYYNRDFKVADPGLLDHKFTAAFKKKPLSKVLDVLSVAMDLKYRQADSLIYLERYPPGAGPVHGNEE</sequence>
<dbReference type="PANTHER" id="PTHR30273">
    <property type="entry name" value="PERIPLASMIC SIGNAL SENSOR AND SIGMA FACTOR ACTIVATOR FECR-RELATED"/>
    <property type="match status" value="1"/>
</dbReference>
<dbReference type="Pfam" id="PF16344">
    <property type="entry name" value="FecR_C"/>
    <property type="match status" value="1"/>
</dbReference>
<gene>
    <name evidence="4" type="ORF">SAMN06265218_11096</name>
</gene>